<sequence>MNDAAREVRKASDRLKDKLIEEIEDLLRQMDEEGLEHLDPAVLSPMLRVWIRGQYGFLPTSITKDLLNAYKVVLENYRAVQSDLNSLNTSVLGESEEEQFEQSLFKPFKYRSAKKELGNEKFERLLNVIKETYGLPRPVHSNVVLIVMEARDEGHELTPLSIILEKLREEVGFTKSMIYRVKSDFFGNGNTAKSLQAVLFDAVGEVNGEPAFRLKDSVVKFVKAKILELLGYEQEAEDLLDYTNSAKDFLRNFKRDGEEVYLDRVRDLVREGGKDFYVDYLDLVRYDPRLAKALFDEPDFVLGAFENAVRELQEEVYEEIARLEPELFDDGFEPVEVRVKVGNFPRVFRPRDMRPDLVGKFVAVEGYITSASKVVPFFEVATYVCTKCGHEHGLLNRPTREPAKPPSKCPACGARNAWDFDVKKSRKVEIQHFVVRDAPESLHVGENPKELSAYILGSGAGAVDVGDKVVLYGILRVRESLRKSVAESDYVLEVIHVEQLNRGFQVELSKKDVKRVLGLRDEFGDDLPDAVARSIAPWIRGYESVKKALALAVVSAEGLWDKRTTIHVLLAGDPGVGKSRLALDLENVAPKVLTAEGGGSSRAGLTASFEKDELTGKFTVKGGLLVLGSDGIVLVDEFSSLKREDINALKTCMEHGFVAPAKAGISNMKLRATATIIGTANPKAGRIDRRQLLIDQLDVPFPVMTRFDLIFAFFDEPEQEKDEEIGWSILSEVKRRKNGKPPERVIEPELLKKLFAYARFNVFPEIDDEAGRLMVEEFKKIRRKTKRSGAPVSRRVMDAIVRLAYAHAKLRLAEKVERVDVEEAVRLVWESLEYVAYDPETGEVDASILEVGVPSRERERFELFVRVVERLARDRDVVPLKVVIETLEEKGLDRNEIRRFLEKGERLNYLQVEGEFMRWL</sequence>
<dbReference type="SMART" id="SM00350">
    <property type="entry name" value="MCM"/>
    <property type="match status" value="1"/>
</dbReference>
<dbReference type="Pfam" id="PF00493">
    <property type="entry name" value="MCM"/>
    <property type="match status" value="1"/>
</dbReference>
<evidence type="ECO:0000256" key="9">
    <source>
        <dbReference type="RuleBase" id="RU004070"/>
    </source>
</evidence>
<dbReference type="GeneID" id="41609413"/>
<dbReference type="InterPro" id="IPR027925">
    <property type="entry name" value="MCM_N"/>
</dbReference>
<reference evidence="12 13" key="1">
    <citation type="submission" date="2019-07" db="EMBL/GenBank/DDBJ databases">
        <title>Complete genome of Thermococcus acidophilus.</title>
        <authorList>
            <person name="Li X."/>
        </authorList>
    </citation>
    <scope>NUCLEOTIDE SEQUENCE [LARGE SCALE GENOMIC DNA]</scope>
    <source>
        <strain evidence="12 13">SY113</strain>
    </source>
</reference>
<dbReference type="InterPro" id="IPR031327">
    <property type="entry name" value="MCM"/>
</dbReference>
<dbReference type="Gene3D" id="3.40.50.300">
    <property type="entry name" value="P-loop containing nucleotide triphosphate hydrolases"/>
    <property type="match status" value="1"/>
</dbReference>
<dbReference type="InterPro" id="IPR012340">
    <property type="entry name" value="NA-bd_OB-fold"/>
</dbReference>
<dbReference type="SUPFAM" id="SSF50249">
    <property type="entry name" value="Nucleic acid-binding proteins"/>
    <property type="match status" value="1"/>
</dbReference>
<dbReference type="CDD" id="cd00350">
    <property type="entry name" value="rubredoxin_like"/>
    <property type="match status" value="1"/>
</dbReference>
<dbReference type="InterPro" id="IPR018525">
    <property type="entry name" value="MCM_CS"/>
</dbReference>
<dbReference type="GO" id="GO:0005524">
    <property type="term" value="F:ATP binding"/>
    <property type="evidence" value="ECO:0007669"/>
    <property type="project" value="UniProtKB-KW"/>
</dbReference>
<keyword evidence="7 9" id="KW-0067">ATP-binding</keyword>
<dbReference type="PROSITE" id="PS00847">
    <property type="entry name" value="MCM_1"/>
    <property type="match status" value="1"/>
</dbReference>
<evidence type="ECO:0000256" key="7">
    <source>
        <dbReference type="ARBA" id="ARBA00022840"/>
    </source>
</evidence>
<keyword evidence="10" id="KW-0175">Coiled coil</keyword>
<comment type="similarity">
    <text evidence="1 9">Belongs to the MCM family.</text>
</comment>
<dbReference type="GO" id="GO:0016787">
    <property type="term" value="F:hydrolase activity"/>
    <property type="evidence" value="ECO:0007669"/>
    <property type="project" value="UniProtKB-KW"/>
</dbReference>
<keyword evidence="4 9" id="KW-0547">Nucleotide-binding</keyword>
<evidence type="ECO:0000256" key="10">
    <source>
        <dbReference type="SAM" id="Coils"/>
    </source>
</evidence>
<evidence type="ECO:0000256" key="8">
    <source>
        <dbReference type="ARBA" id="ARBA00023125"/>
    </source>
</evidence>
<evidence type="ECO:0000259" key="11">
    <source>
        <dbReference type="PROSITE" id="PS50051"/>
    </source>
</evidence>
<dbReference type="GO" id="GO:0017116">
    <property type="term" value="F:single-stranded DNA helicase activity"/>
    <property type="evidence" value="ECO:0007669"/>
    <property type="project" value="TreeGrafter"/>
</dbReference>
<feature type="coiled-coil region" evidence="10">
    <location>
        <begin position="1"/>
        <end position="36"/>
    </location>
</feature>
<evidence type="ECO:0000256" key="5">
    <source>
        <dbReference type="ARBA" id="ARBA00022801"/>
    </source>
</evidence>
<evidence type="ECO:0000256" key="2">
    <source>
        <dbReference type="ARBA" id="ARBA00012551"/>
    </source>
</evidence>
<dbReference type="Proteomes" id="UP000322631">
    <property type="component" value="Chromosome"/>
</dbReference>
<dbReference type="PANTHER" id="PTHR11630">
    <property type="entry name" value="DNA REPLICATION LICENSING FACTOR MCM FAMILY MEMBER"/>
    <property type="match status" value="1"/>
</dbReference>
<evidence type="ECO:0000256" key="3">
    <source>
        <dbReference type="ARBA" id="ARBA00022705"/>
    </source>
</evidence>
<evidence type="ECO:0000256" key="4">
    <source>
        <dbReference type="ARBA" id="ARBA00022741"/>
    </source>
</evidence>
<dbReference type="Gene3D" id="1.10.10.10">
    <property type="entry name" value="Winged helix-like DNA-binding domain superfamily/Winged helix DNA-binding domain"/>
    <property type="match status" value="1"/>
</dbReference>
<dbReference type="InterPro" id="IPR041562">
    <property type="entry name" value="MCM_lid"/>
</dbReference>
<dbReference type="InterPro" id="IPR033762">
    <property type="entry name" value="MCM_OB"/>
</dbReference>
<feature type="domain" description="MCM C-terminal AAA(+) ATPase" evidence="11">
    <location>
        <begin position="527"/>
        <end position="729"/>
    </location>
</feature>
<dbReference type="Gene3D" id="2.20.28.10">
    <property type="match status" value="1"/>
</dbReference>
<evidence type="ECO:0000256" key="1">
    <source>
        <dbReference type="ARBA" id="ARBA00008010"/>
    </source>
</evidence>
<keyword evidence="5" id="KW-0378">Hydrolase</keyword>
<gene>
    <name evidence="12" type="ORF">FPV09_06120</name>
</gene>
<dbReference type="Pfam" id="PF17855">
    <property type="entry name" value="MCM_lid"/>
    <property type="match status" value="1"/>
</dbReference>
<dbReference type="EMBL" id="CP041932">
    <property type="protein sequence ID" value="QEK14739.1"/>
    <property type="molecule type" value="Genomic_DNA"/>
</dbReference>
<keyword evidence="6" id="KW-0347">Helicase</keyword>
<accession>A0A5C0SPE7</accession>
<dbReference type="SUPFAM" id="SSF52540">
    <property type="entry name" value="P-loop containing nucleoside triphosphate hydrolases"/>
    <property type="match status" value="1"/>
</dbReference>
<organism evidence="12 13">
    <name type="scientific">Thermococcus aciditolerans</name>
    <dbReference type="NCBI Taxonomy" id="2598455"/>
    <lineage>
        <taxon>Archaea</taxon>
        <taxon>Methanobacteriati</taxon>
        <taxon>Methanobacteriota</taxon>
        <taxon>Thermococci</taxon>
        <taxon>Thermococcales</taxon>
        <taxon>Thermococcaceae</taxon>
        <taxon>Thermococcus</taxon>
    </lineage>
</organism>
<dbReference type="Gene3D" id="2.40.50.140">
    <property type="entry name" value="Nucleic acid-binding proteins"/>
    <property type="match status" value="1"/>
</dbReference>
<dbReference type="InterPro" id="IPR027417">
    <property type="entry name" value="P-loop_NTPase"/>
</dbReference>
<dbReference type="InterPro" id="IPR001208">
    <property type="entry name" value="MCM_dom"/>
</dbReference>
<dbReference type="GO" id="GO:0042555">
    <property type="term" value="C:MCM complex"/>
    <property type="evidence" value="ECO:0007669"/>
    <property type="project" value="TreeGrafter"/>
</dbReference>
<dbReference type="Gene3D" id="3.30.1640.10">
    <property type="entry name" value="mini-chromosome maintenance (MCM) complex, chain A, domain 1"/>
    <property type="match status" value="1"/>
</dbReference>
<keyword evidence="3" id="KW-0235">DNA replication</keyword>
<protein>
    <recommendedName>
        <fullName evidence="2">DNA helicase</fullName>
        <ecNumber evidence="2">3.6.4.12</ecNumber>
    </recommendedName>
</protein>
<dbReference type="Pfam" id="PF17207">
    <property type="entry name" value="MCM_OB"/>
    <property type="match status" value="1"/>
</dbReference>
<evidence type="ECO:0000256" key="6">
    <source>
        <dbReference type="ARBA" id="ARBA00022806"/>
    </source>
</evidence>
<name>A0A5C0SPE7_9EURY</name>
<dbReference type="GO" id="GO:0003697">
    <property type="term" value="F:single-stranded DNA binding"/>
    <property type="evidence" value="ECO:0007669"/>
    <property type="project" value="TreeGrafter"/>
</dbReference>
<keyword evidence="13" id="KW-1185">Reference proteome</keyword>
<dbReference type="PANTHER" id="PTHR11630:SF66">
    <property type="entry name" value="DNA REPLICATION LICENSING FACTOR MCM4"/>
    <property type="match status" value="1"/>
</dbReference>
<dbReference type="GO" id="GO:0006260">
    <property type="term" value="P:DNA replication"/>
    <property type="evidence" value="ECO:0007669"/>
    <property type="project" value="UniProtKB-KW"/>
</dbReference>
<evidence type="ECO:0000313" key="12">
    <source>
        <dbReference type="EMBL" id="QEK14739.1"/>
    </source>
</evidence>
<dbReference type="Pfam" id="PF14551">
    <property type="entry name" value="MCM_N"/>
    <property type="match status" value="1"/>
</dbReference>
<dbReference type="EC" id="3.6.4.12" evidence="2"/>
<dbReference type="AlphaFoldDB" id="A0A5C0SPE7"/>
<keyword evidence="8 9" id="KW-0238">DNA-binding</keyword>
<proteinExistence type="inferred from homology"/>
<dbReference type="PRINTS" id="PR01657">
    <property type="entry name" value="MCMFAMILY"/>
</dbReference>
<dbReference type="KEGG" id="them:FPV09_06120"/>
<dbReference type="PROSITE" id="PS50051">
    <property type="entry name" value="MCM_2"/>
    <property type="match status" value="1"/>
</dbReference>
<dbReference type="InterPro" id="IPR036388">
    <property type="entry name" value="WH-like_DNA-bd_sf"/>
</dbReference>
<evidence type="ECO:0000313" key="13">
    <source>
        <dbReference type="Proteomes" id="UP000322631"/>
    </source>
</evidence>
<dbReference type="RefSeq" id="WP_148882748.1">
    <property type="nucleotide sequence ID" value="NZ_CP041932.1"/>
</dbReference>